<dbReference type="GO" id="GO:0005634">
    <property type="term" value="C:nucleus"/>
    <property type="evidence" value="ECO:0007669"/>
    <property type="project" value="TreeGrafter"/>
</dbReference>
<dbReference type="STRING" id="1036808.A0A0C3DPU5"/>
<dbReference type="Pfam" id="PF00642">
    <property type="entry name" value="zf-CCCH"/>
    <property type="match status" value="1"/>
</dbReference>
<evidence type="ECO:0000313" key="8">
    <source>
        <dbReference type="Proteomes" id="UP000053989"/>
    </source>
</evidence>
<sequence length="405" mass="44511">MSPSSDAALKEEIARLTGAINWHKSTQQPFGSTFGLASNHRSNTYVNPNYKPPSSYRSQAYQSSNSRYVRPPPSMKPEATTQAQPSTRDVVIDGVAFESSTRSLVRKDLPKPASSAAKAPAQDFSRTTNGHRIPAARAYKSKVSSRARRPRARNMTLDNTWGPTQSVGRRGYKRMKYIDKPCPRFTTTGTCSRGLTCVYQHDADKIAICWNFLHGNCSNTAETCNLSHDPTLERTPLCVHFANNGRCTRDNCPFPHVRVGQRHGVCRDFAVLGYCAKGLDCEMQHVRECPDFAEKGTCSTKGCKLPHVIRANRNRKPPPMTIASATSTPAGSGISGSSDGSDNVSSSQFVSVKDAQLGDEFISLVFNESEDEHDDDSDEDEDDVDDDDAEEENEEGISPTTSPLY</sequence>
<dbReference type="GO" id="GO:0008270">
    <property type="term" value="F:zinc ion binding"/>
    <property type="evidence" value="ECO:0007669"/>
    <property type="project" value="UniProtKB-KW"/>
</dbReference>
<gene>
    <name evidence="7" type="ORF">SCLCIDRAFT_119208</name>
</gene>
<accession>A0A0C3DPU5</accession>
<reference evidence="8" key="2">
    <citation type="submission" date="2015-01" db="EMBL/GenBank/DDBJ databases">
        <title>Evolutionary Origins and Diversification of the Mycorrhizal Mutualists.</title>
        <authorList>
            <consortium name="DOE Joint Genome Institute"/>
            <consortium name="Mycorrhizal Genomics Consortium"/>
            <person name="Kohler A."/>
            <person name="Kuo A."/>
            <person name="Nagy L.G."/>
            <person name="Floudas D."/>
            <person name="Copeland A."/>
            <person name="Barry K.W."/>
            <person name="Cichocki N."/>
            <person name="Veneault-Fourrey C."/>
            <person name="LaButti K."/>
            <person name="Lindquist E.A."/>
            <person name="Lipzen A."/>
            <person name="Lundell T."/>
            <person name="Morin E."/>
            <person name="Murat C."/>
            <person name="Riley R."/>
            <person name="Ohm R."/>
            <person name="Sun H."/>
            <person name="Tunlid A."/>
            <person name="Henrissat B."/>
            <person name="Grigoriev I.V."/>
            <person name="Hibbett D.S."/>
            <person name="Martin F."/>
        </authorList>
    </citation>
    <scope>NUCLEOTIDE SEQUENCE [LARGE SCALE GENOMIC DNA]</scope>
    <source>
        <strain evidence="8">Foug A</strain>
    </source>
</reference>
<dbReference type="SMART" id="SM00356">
    <property type="entry name" value="ZnF_C3H1"/>
    <property type="match status" value="4"/>
</dbReference>
<dbReference type="PANTHER" id="PTHR46156:SF1">
    <property type="entry name" value="ZINC FINGER CCCH DOMAIN-CONTAINING PROTEIN 3"/>
    <property type="match status" value="1"/>
</dbReference>
<organism evidence="7 8">
    <name type="scientific">Scleroderma citrinum Foug A</name>
    <dbReference type="NCBI Taxonomy" id="1036808"/>
    <lineage>
        <taxon>Eukaryota</taxon>
        <taxon>Fungi</taxon>
        <taxon>Dikarya</taxon>
        <taxon>Basidiomycota</taxon>
        <taxon>Agaricomycotina</taxon>
        <taxon>Agaricomycetes</taxon>
        <taxon>Agaricomycetidae</taxon>
        <taxon>Boletales</taxon>
        <taxon>Sclerodermatineae</taxon>
        <taxon>Sclerodermataceae</taxon>
        <taxon>Scleroderma</taxon>
    </lineage>
</organism>
<evidence type="ECO:0000259" key="6">
    <source>
        <dbReference type="PROSITE" id="PS50103"/>
    </source>
</evidence>
<dbReference type="PANTHER" id="PTHR46156">
    <property type="entry name" value="CCCH ZINGC FINGER"/>
    <property type="match status" value="1"/>
</dbReference>
<evidence type="ECO:0000256" key="1">
    <source>
        <dbReference type="ARBA" id="ARBA00022723"/>
    </source>
</evidence>
<feature type="domain" description="C3H1-type" evidence="6">
    <location>
        <begin position="260"/>
        <end position="288"/>
    </location>
</feature>
<keyword evidence="3 4" id="KW-0862">Zinc</keyword>
<name>A0A0C3DPU5_9AGAM</name>
<keyword evidence="1 4" id="KW-0479">Metal-binding</keyword>
<feature type="zinc finger region" description="C3H1-type" evidence="4">
    <location>
        <begin position="260"/>
        <end position="288"/>
    </location>
</feature>
<feature type="domain" description="C3H1-type" evidence="6">
    <location>
        <begin position="208"/>
        <end position="231"/>
    </location>
</feature>
<dbReference type="InterPro" id="IPR000571">
    <property type="entry name" value="Znf_CCCH"/>
</dbReference>
<feature type="compositionally biased region" description="Low complexity" evidence="5">
    <location>
        <begin position="111"/>
        <end position="121"/>
    </location>
</feature>
<feature type="zinc finger region" description="C3H1-type" evidence="4">
    <location>
        <begin position="208"/>
        <end position="231"/>
    </location>
</feature>
<reference evidence="7 8" key="1">
    <citation type="submission" date="2014-04" db="EMBL/GenBank/DDBJ databases">
        <authorList>
            <consortium name="DOE Joint Genome Institute"/>
            <person name="Kuo A."/>
            <person name="Kohler A."/>
            <person name="Nagy L.G."/>
            <person name="Floudas D."/>
            <person name="Copeland A."/>
            <person name="Barry K.W."/>
            <person name="Cichocki N."/>
            <person name="Veneault-Fourrey C."/>
            <person name="LaButti K."/>
            <person name="Lindquist E.A."/>
            <person name="Lipzen A."/>
            <person name="Lundell T."/>
            <person name="Morin E."/>
            <person name="Murat C."/>
            <person name="Sun H."/>
            <person name="Tunlid A."/>
            <person name="Henrissat B."/>
            <person name="Grigoriev I.V."/>
            <person name="Hibbett D.S."/>
            <person name="Martin F."/>
            <person name="Nordberg H.P."/>
            <person name="Cantor M.N."/>
            <person name="Hua S.X."/>
        </authorList>
    </citation>
    <scope>NUCLEOTIDE SEQUENCE [LARGE SCALE GENOMIC DNA]</scope>
    <source>
        <strain evidence="7 8">Foug A</strain>
    </source>
</reference>
<dbReference type="SUPFAM" id="SSF90229">
    <property type="entry name" value="CCCH zinc finger"/>
    <property type="match status" value="2"/>
</dbReference>
<keyword evidence="8" id="KW-1185">Reference proteome</keyword>
<dbReference type="AlphaFoldDB" id="A0A0C3DPU5"/>
<evidence type="ECO:0000256" key="3">
    <source>
        <dbReference type="ARBA" id="ARBA00022833"/>
    </source>
</evidence>
<proteinExistence type="predicted"/>
<protein>
    <recommendedName>
        <fullName evidence="6">C3H1-type domain-containing protein</fullName>
    </recommendedName>
</protein>
<dbReference type="PROSITE" id="PS50103">
    <property type="entry name" value="ZF_C3H1"/>
    <property type="match status" value="4"/>
</dbReference>
<dbReference type="OrthoDB" id="410307at2759"/>
<dbReference type="InterPro" id="IPR036855">
    <property type="entry name" value="Znf_CCCH_sf"/>
</dbReference>
<feature type="zinc finger region" description="C3H1-type" evidence="4">
    <location>
        <begin position="232"/>
        <end position="259"/>
    </location>
</feature>
<feature type="compositionally biased region" description="Polar residues" evidence="5">
    <location>
        <begin position="55"/>
        <end position="67"/>
    </location>
</feature>
<feature type="region of interest" description="Disordered" evidence="5">
    <location>
        <begin position="361"/>
        <end position="405"/>
    </location>
</feature>
<evidence type="ECO:0000313" key="7">
    <source>
        <dbReference type="EMBL" id="KIM62655.1"/>
    </source>
</evidence>
<feature type="region of interest" description="Disordered" evidence="5">
    <location>
        <begin position="309"/>
        <end position="347"/>
    </location>
</feature>
<feature type="domain" description="C3H1-type" evidence="6">
    <location>
        <begin position="176"/>
        <end position="204"/>
    </location>
</feature>
<dbReference type="Gene3D" id="4.10.1000.10">
    <property type="entry name" value="Zinc finger, CCCH-type"/>
    <property type="match status" value="2"/>
</dbReference>
<feature type="region of interest" description="Disordered" evidence="5">
    <location>
        <begin position="44"/>
        <end position="88"/>
    </location>
</feature>
<dbReference type="HOGENOM" id="CLU_056795_1_0_1"/>
<feature type="region of interest" description="Disordered" evidence="5">
    <location>
        <begin position="106"/>
        <end position="132"/>
    </location>
</feature>
<feature type="domain" description="C3H1-type" evidence="6">
    <location>
        <begin position="232"/>
        <end position="259"/>
    </location>
</feature>
<feature type="compositionally biased region" description="Low complexity" evidence="5">
    <location>
        <begin position="331"/>
        <end position="347"/>
    </location>
</feature>
<evidence type="ECO:0000256" key="5">
    <source>
        <dbReference type="SAM" id="MobiDB-lite"/>
    </source>
</evidence>
<feature type="compositionally biased region" description="Acidic residues" evidence="5">
    <location>
        <begin position="368"/>
        <end position="395"/>
    </location>
</feature>
<dbReference type="EMBL" id="KN822041">
    <property type="protein sequence ID" value="KIM62655.1"/>
    <property type="molecule type" value="Genomic_DNA"/>
</dbReference>
<feature type="zinc finger region" description="C3H1-type" evidence="4">
    <location>
        <begin position="176"/>
        <end position="204"/>
    </location>
</feature>
<evidence type="ECO:0000256" key="4">
    <source>
        <dbReference type="PROSITE-ProRule" id="PRU00723"/>
    </source>
</evidence>
<dbReference type="InParanoid" id="A0A0C3DPU5"/>
<keyword evidence="2 4" id="KW-0863">Zinc-finger</keyword>
<dbReference type="Proteomes" id="UP000053989">
    <property type="component" value="Unassembled WGS sequence"/>
</dbReference>
<evidence type="ECO:0000256" key="2">
    <source>
        <dbReference type="ARBA" id="ARBA00022771"/>
    </source>
</evidence>